<keyword evidence="1" id="KW-0472">Membrane</keyword>
<gene>
    <name evidence="2" type="ORF">BSL78_13404</name>
</gene>
<dbReference type="STRING" id="307972.A0A2G8KP57"/>
<dbReference type="EMBL" id="MRZV01000450">
    <property type="protein sequence ID" value="PIK49728.1"/>
    <property type="molecule type" value="Genomic_DNA"/>
</dbReference>
<dbReference type="GO" id="GO:0031175">
    <property type="term" value="P:neuron projection development"/>
    <property type="evidence" value="ECO:0007669"/>
    <property type="project" value="TreeGrafter"/>
</dbReference>
<feature type="transmembrane region" description="Helical" evidence="1">
    <location>
        <begin position="123"/>
        <end position="156"/>
    </location>
</feature>
<dbReference type="Proteomes" id="UP000230750">
    <property type="component" value="Unassembled WGS sequence"/>
</dbReference>
<feature type="transmembrane region" description="Helical" evidence="1">
    <location>
        <begin position="195"/>
        <end position="217"/>
    </location>
</feature>
<sequence>MECGGWQLLGTGPVPVSSLIAVLLICIGIGLFCGTGYVGCQQVYDAFNSTSTGFTATNSSGKKLDNLPKEVKDVTNPVGISICCLSGFMVFIVIFFLFQAFMATAAITREDYSSQKMICGTKGWTIVSVVLSYLLTILWMLIFAGSFYCFLVTYMISSHEGTDYAWSAYGLKGGELKFSSDGQAEAFRDYMKQAYTMFAICFGSSFIVLLGMVNLTMCHSANLAHIKTSSQWQIYNDRKSREMVELNTYQNTGMTTSTSHIPLSTY</sequence>
<keyword evidence="3" id="KW-1185">Reference proteome</keyword>
<feature type="transmembrane region" description="Helical" evidence="1">
    <location>
        <begin position="16"/>
        <end position="38"/>
    </location>
</feature>
<dbReference type="Pfam" id="PF01275">
    <property type="entry name" value="Myelin_PLP"/>
    <property type="match status" value="1"/>
</dbReference>
<comment type="caution">
    <text evidence="2">The sequence shown here is derived from an EMBL/GenBank/DDBJ whole genome shotgun (WGS) entry which is preliminary data.</text>
</comment>
<evidence type="ECO:0000256" key="1">
    <source>
        <dbReference type="SAM" id="Phobius"/>
    </source>
</evidence>
<organism evidence="2 3">
    <name type="scientific">Stichopus japonicus</name>
    <name type="common">Sea cucumber</name>
    <dbReference type="NCBI Taxonomy" id="307972"/>
    <lineage>
        <taxon>Eukaryota</taxon>
        <taxon>Metazoa</taxon>
        <taxon>Echinodermata</taxon>
        <taxon>Eleutherozoa</taxon>
        <taxon>Echinozoa</taxon>
        <taxon>Holothuroidea</taxon>
        <taxon>Aspidochirotacea</taxon>
        <taxon>Aspidochirotida</taxon>
        <taxon>Stichopodidae</taxon>
        <taxon>Apostichopus</taxon>
    </lineage>
</organism>
<evidence type="ECO:0000313" key="3">
    <source>
        <dbReference type="Proteomes" id="UP000230750"/>
    </source>
</evidence>
<name>A0A2G8KP57_STIJA</name>
<dbReference type="GO" id="GO:0005886">
    <property type="term" value="C:plasma membrane"/>
    <property type="evidence" value="ECO:0007669"/>
    <property type="project" value="TreeGrafter"/>
</dbReference>
<keyword evidence="1" id="KW-1133">Transmembrane helix</keyword>
<dbReference type="PANTHER" id="PTHR11683">
    <property type="entry name" value="MYELIN PROTEOLIPID"/>
    <property type="match status" value="1"/>
</dbReference>
<dbReference type="AlphaFoldDB" id="A0A2G8KP57"/>
<protein>
    <submittedName>
        <fullName evidence="2">Putative proteolipid protein DM beta-like</fullName>
    </submittedName>
</protein>
<reference evidence="2 3" key="1">
    <citation type="journal article" date="2017" name="PLoS Biol.">
        <title>The sea cucumber genome provides insights into morphological evolution and visceral regeneration.</title>
        <authorList>
            <person name="Zhang X."/>
            <person name="Sun L."/>
            <person name="Yuan J."/>
            <person name="Sun Y."/>
            <person name="Gao Y."/>
            <person name="Zhang L."/>
            <person name="Li S."/>
            <person name="Dai H."/>
            <person name="Hamel J.F."/>
            <person name="Liu C."/>
            <person name="Yu Y."/>
            <person name="Liu S."/>
            <person name="Lin W."/>
            <person name="Guo K."/>
            <person name="Jin S."/>
            <person name="Xu P."/>
            <person name="Storey K.B."/>
            <person name="Huan P."/>
            <person name="Zhang T."/>
            <person name="Zhou Y."/>
            <person name="Zhang J."/>
            <person name="Lin C."/>
            <person name="Li X."/>
            <person name="Xing L."/>
            <person name="Huo D."/>
            <person name="Sun M."/>
            <person name="Wang L."/>
            <person name="Mercier A."/>
            <person name="Li F."/>
            <person name="Yang H."/>
            <person name="Xiang J."/>
        </authorList>
    </citation>
    <scope>NUCLEOTIDE SEQUENCE [LARGE SCALE GENOMIC DNA]</scope>
    <source>
        <strain evidence="2">Shaxun</strain>
        <tissue evidence="2">Muscle</tissue>
    </source>
</reference>
<dbReference type="OrthoDB" id="9993736at2759"/>
<dbReference type="PANTHER" id="PTHR11683:SF12">
    <property type="entry name" value="M6, ISOFORM F"/>
    <property type="match status" value="1"/>
</dbReference>
<feature type="transmembrane region" description="Helical" evidence="1">
    <location>
        <begin position="78"/>
        <end position="102"/>
    </location>
</feature>
<evidence type="ECO:0000313" key="2">
    <source>
        <dbReference type="EMBL" id="PIK49728.1"/>
    </source>
</evidence>
<dbReference type="InterPro" id="IPR001614">
    <property type="entry name" value="Myelin_PLP"/>
</dbReference>
<accession>A0A2G8KP57</accession>
<keyword evidence="1" id="KW-0812">Transmembrane</keyword>
<proteinExistence type="predicted"/>